<dbReference type="Proteomes" id="UP000222531">
    <property type="component" value="Unassembled WGS sequence"/>
</dbReference>
<reference evidence="2 3" key="1">
    <citation type="journal article" date="2017" name="Biochemistry">
        <title>Identification of the Biosynthetic Pathway for the Antibiotic Bicyclomycin.</title>
        <authorList>
            <person name="Patteson J."/>
            <person name="Cai W."/>
            <person name="Johnson R.A."/>
            <person name="Santa Maria K."/>
            <person name="Li B."/>
        </authorList>
    </citation>
    <scope>NUCLEOTIDE SEQUENCE [LARGE SCALE GENOMIC DNA]</scope>
    <source>
        <strain evidence="2 3">ATCC 21532</strain>
    </source>
</reference>
<keyword evidence="3" id="KW-1185">Reference proteome</keyword>
<dbReference type="OrthoDB" id="4552079at2"/>
<dbReference type="RefSeq" id="WP_099202287.1">
    <property type="nucleotide sequence ID" value="NZ_JBIRXA010000011.1"/>
</dbReference>
<evidence type="ECO:0000256" key="1">
    <source>
        <dbReference type="SAM" id="MobiDB-lite"/>
    </source>
</evidence>
<proteinExistence type="predicted"/>
<evidence type="ECO:0000313" key="2">
    <source>
        <dbReference type="EMBL" id="PHQ47811.1"/>
    </source>
</evidence>
<feature type="region of interest" description="Disordered" evidence="1">
    <location>
        <begin position="82"/>
        <end position="127"/>
    </location>
</feature>
<dbReference type="AlphaFoldDB" id="A0A2G1X9B1"/>
<comment type="caution">
    <text evidence="2">The sequence shown here is derived from an EMBL/GenBank/DDBJ whole genome shotgun (WGS) entry which is preliminary data.</text>
</comment>
<gene>
    <name evidence="2" type="ORF">BLA24_30325</name>
</gene>
<name>A0A2G1X9B1_STRCJ</name>
<protein>
    <submittedName>
        <fullName evidence="2">Uncharacterized protein</fullName>
    </submittedName>
</protein>
<dbReference type="EMBL" id="NHZO01000168">
    <property type="protein sequence ID" value="PHQ47811.1"/>
    <property type="molecule type" value="Genomic_DNA"/>
</dbReference>
<evidence type="ECO:0000313" key="3">
    <source>
        <dbReference type="Proteomes" id="UP000222531"/>
    </source>
</evidence>
<organism evidence="2 3">
    <name type="scientific">Streptomyces cinnamoneus</name>
    <name type="common">Streptoverticillium cinnamoneum</name>
    <dbReference type="NCBI Taxonomy" id="53446"/>
    <lineage>
        <taxon>Bacteria</taxon>
        <taxon>Bacillati</taxon>
        <taxon>Actinomycetota</taxon>
        <taxon>Actinomycetes</taxon>
        <taxon>Kitasatosporales</taxon>
        <taxon>Streptomycetaceae</taxon>
        <taxon>Streptomyces</taxon>
        <taxon>Streptomyces cinnamoneus group</taxon>
    </lineage>
</organism>
<accession>A0A2G1X9B1</accession>
<sequence>MGLVVEPDVRSGESRRWLADVVGQLEGTREDALRELEARARAFPPPRWAQRTRLLRTAEGFLLVVNGSWADGHHRFSVAEVLHDSAAPPPEAPRDSAVPPPGAVPDVPRDADGVARTPSWLGRTDLP</sequence>